<keyword evidence="9" id="KW-1185">Reference proteome</keyword>
<keyword evidence="4" id="KW-0833">Ubl conjugation pathway</keyword>
<protein>
    <recommendedName>
        <fullName evidence="2">ubiquitinyl hydrolase 1</fullName>
        <ecNumber evidence="2">3.4.19.12</ecNumber>
    </recommendedName>
</protein>
<dbReference type="PANTHER" id="PTHR13367:SF34">
    <property type="match status" value="1"/>
</dbReference>
<dbReference type="STRING" id="1447875.A0A2B7X415"/>
<dbReference type="GO" id="GO:0004843">
    <property type="term" value="F:cysteine-type deubiquitinase activity"/>
    <property type="evidence" value="ECO:0007669"/>
    <property type="project" value="UniProtKB-EC"/>
</dbReference>
<evidence type="ECO:0000259" key="7">
    <source>
        <dbReference type="Pfam" id="PF12359"/>
    </source>
</evidence>
<comment type="catalytic activity">
    <reaction evidence="1">
        <text>Thiol-dependent hydrolysis of ester, thioester, amide, peptide and isopeptide bonds formed by the C-terminal Gly of ubiquitin (a 76-residue protein attached to proteins as an intracellular targeting signal).</text>
        <dbReference type="EC" id="3.4.19.12"/>
    </reaction>
</comment>
<accession>A0A2B7X415</accession>
<dbReference type="EC" id="3.4.19.12" evidence="2"/>
<dbReference type="GO" id="GO:0006508">
    <property type="term" value="P:proteolysis"/>
    <property type="evidence" value="ECO:0007669"/>
    <property type="project" value="UniProtKB-KW"/>
</dbReference>
<keyword evidence="6" id="KW-0788">Thiol protease</keyword>
<reference evidence="8 9" key="1">
    <citation type="submission" date="2017-10" db="EMBL/GenBank/DDBJ databases">
        <title>Comparative genomics in systemic dimorphic fungi from Ajellomycetaceae.</title>
        <authorList>
            <person name="Munoz J.F."/>
            <person name="Mcewen J.G."/>
            <person name="Clay O.K."/>
            <person name="Cuomo C.A."/>
        </authorList>
    </citation>
    <scope>NUCLEOTIDE SEQUENCE [LARGE SCALE GENOMIC DNA]</scope>
    <source>
        <strain evidence="8 9">UAMH5409</strain>
    </source>
</reference>
<proteinExistence type="predicted"/>
<comment type="caution">
    <text evidence="8">The sequence shown here is derived from an EMBL/GenBank/DDBJ whole genome shotgun (WGS) entry which is preliminary data.</text>
</comment>
<keyword evidence="5" id="KW-0378">Hydrolase</keyword>
<gene>
    <name evidence="8" type="ORF">AJ79_07321</name>
</gene>
<dbReference type="AlphaFoldDB" id="A0A2B7X415"/>
<evidence type="ECO:0000313" key="8">
    <source>
        <dbReference type="EMBL" id="PGH03629.1"/>
    </source>
</evidence>
<dbReference type="InterPro" id="IPR022105">
    <property type="entry name" value="DUF3645"/>
</dbReference>
<organism evidence="8 9">
    <name type="scientific">Helicocarpus griseus UAMH5409</name>
    <dbReference type="NCBI Taxonomy" id="1447875"/>
    <lineage>
        <taxon>Eukaryota</taxon>
        <taxon>Fungi</taxon>
        <taxon>Dikarya</taxon>
        <taxon>Ascomycota</taxon>
        <taxon>Pezizomycotina</taxon>
        <taxon>Eurotiomycetes</taxon>
        <taxon>Eurotiomycetidae</taxon>
        <taxon>Onygenales</taxon>
        <taxon>Ajellomycetaceae</taxon>
        <taxon>Helicocarpus</taxon>
    </lineage>
</organism>
<dbReference type="Proteomes" id="UP000223968">
    <property type="component" value="Unassembled WGS sequence"/>
</dbReference>
<evidence type="ECO:0000256" key="3">
    <source>
        <dbReference type="ARBA" id="ARBA00022670"/>
    </source>
</evidence>
<sequence length="556" mass="63086">MLAVPYRAKDSPAPRASFSHPNATIVLTCLSYYYSGLSNEHLEIAFKKLFLGDHAQEEYQVWVDDAPTLPTIFHNVTSVNLQNTDQCKHHLFPHLRFSKGAIDYFLAQIVFPKEMREYEEKISCSGWNIGRKKNYPTTGFSGTNDSRYILPLSVQQCSSKKQLHTNAKQLLCVLGSENTFSPGYSSDSEEFNSETLLQKVTSSTTPIQVILDVGAQVLELQNEQLAKLWLSKTSTPLVEAVIFFDDNDELTVLTRDGNKEALYFSPYALSMEKCLVYLDEAHTRGTDLVLPTNYRAAVTLGPNVTKDRLVQACMRMRKLGKGQSLVFYAPADIQRKIRQCNDKTQSDAIQVSDVLRWAISETWGTPENALHPLSSDSLEFPLEIAKSIVEKEAQSIEERYGFYKACRDEQVILRGVKDKTLTERMEEINAIRAKCKYFNTNSFDTSQLQEEQERELQTELEREQQVEQPLELKPAEHVVHSDAETFFSCGLLNQSSPAFVPAFDVFKRTSLAGELQEIPWTRDLLVTRDFIQTVADDAGPLLDLFMRPVNWIATPD</sequence>
<evidence type="ECO:0000256" key="1">
    <source>
        <dbReference type="ARBA" id="ARBA00000707"/>
    </source>
</evidence>
<evidence type="ECO:0000256" key="4">
    <source>
        <dbReference type="ARBA" id="ARBA00022786"/>
    </source>
</evidence>
<name>A0A2B7X415_9EURO</name>
<keyword evidence="3" id="KW-0645">Protease</keyword>
<feature type="domain" description="DUF3645" evidence="7">
    <location>
        <begin position="1"/>
        <end position="28"/>
    </location>
</feature>
<dbReference type="InterPro" id="IPR051346">
    <property type="entry name" value="OTU_Deubiquitinase"/>
</dbReference>
<evidence type="ECO:0000256" key="5">
    <source>
        <dbReference type="ARBA" id="ARBA00022801"/>
    </source>
</evidence>
<dbReference type="PANTHER" id="PTHR13367">
    <property type="entry name" value="UBIQUITIN THIOESTERASE"/>
    <property type="match status" value="1"/>
</dbReference>
<dbReference type="EMBL" id="PDNB01000145">
    <property type="protein sequence ID" value="PGH03629.1"/>
    <property type="molecule type" value="Genomic_DNA"/>
</dbReference>
<evidence type="ECO:0000256" key="6">
    <source>
        <dbReference type="ARBA" id="ARBA00022807"/>
    </source>
</evidence>
<evidence type="ECO:0000313" key="9">
    <source>
        <dbReference type="Proteomes" id="UP000223968"/>
    </source>
</evidence>
<evidence type="ECO:0000256" key="2">
    <source>
        <dbReference type="ARBA" id="ARBA00012759"/>
    </source>
</evidence>
<dbReference type="OrthoDB" id="3182339at2759"/>
<dbReference type="Pfam" id="PF12359">
    <property type="entry name" value="DUF3645"/>
    <property type="match status" value="1"/>
</dbReference>